<sequence length="491" mass="57312">MKQFVIKNKFNLLFVFVFFYFYYYPVISLDIKYRDDYIRALFLNLGWVDEGRFISKWIINFFTFSDGIYTAPLTQLLSLVCIAFTVIYAAQTIFKIINFYSCSLISLIFLNPFYLQNMSFGYDSLPMTIATCCAIISALLIIQNKYYIPLTALLTFIIIFSYQTTIGTYVNALVFVLFIYYLQNGWNHNDKIYIKAIISLSIYLLFCVIYKQIYPYLFDGSASRIVISLSNVKTNILQTISYIKLLFFNIHYLLYITAVITLLSFFIFHYQQIKTKQIKPIEVVVNFLIVGLLYIVFLLTAEGASLLFKTDISDVRLLIAISFLWVLSFYIISLASKTLYYVFYFCFCCFCFSFSYSYGNFLKDQNHFFDMIMTNINYDIGHTPGVSSAQIFVLNPFPLSESNKKLASRIPLFLPLYGEQNFDWLVAVKMSNILPYTFSGDERMMCQFITARDSATRTGISSFKTAIYTLNYYQNNIFVDFHTNIKNFCKK</sequence>
<dbReference type="AlphaFoldDB" id="A0A9W4TN09"/>
<keyword evidence="1" id="KW-1133">Transmembrane helix</keyword>
<dbReference type="RefSeq" id="WP_271788994.1">
    <property type="nucleotide sequence ID" value="NZ_CAMXCM010000001.1"/>
</dbReference>
<dbReference type="Pfam" id="PF14264">
    <property type="entry name" value="Glucos_trans_II"/>
    <property type="match status" value="1"/>
</dbReference>
<dbReference type="Proteomes" id="UP001154255">
    <property type="component" value="Unassembled WGS sequence"/>
</dbReference>
<evidence type="ECO:0000313" key="4">
    <source>
        <dbReference type="Proteomes" id="UP001154255"/>
    </source>
</evidence>
<feature type="transmembrane region" description="Helical" evidence="1">
    <location>
        <begin position="12"/>
        <end position="31"/>
    </location>
</feature>
<keyword evidence="5" id="KW-1185">Reference proteome</keyword>
<gene>
    <name evidence="3" type="ORF">R53529_LOCUS550</name>
    <name evidence="2" type="ORF">R53530_LOCUS551</name>
</gene>
<evidence type="ECO:0000313" key="3">
    <source>
        <dbReference type="EMBL" id="CAI3931440.1"/>
    </source>
</evidence>
<feature type="transmembrane region" description="Helical" evidence="1">
    <location>
        <begin position="154"/>
        <end position="180"/>
    </location>
</feature>
<evidence type="ECO:0008006" key="6">
    <source>
        <dbReference type="Google" id="ProtNLM"/>
    </source>
</evidence>
<protein>
    <recommendedName>
        <fullName evidence="6">Glucosyltransferase GtrII-like protein</fullName>
    </recommendedName>
</protein>
<keyword evidence="1" id="KW-0812">Transmembrane</keyword>
<dbReference type="InterPro" id="IPR025686">
    <property type="entry name" value="Glucos_trans_II"/>
</dbReference>
<dbReference type="EMBL" id="CAMXCS010000001">
    <property type="protein sequence ID" value="CAI3931440.1"/>
    <property type="molecule type" value="Genomic_DNA"/>
</dbReference>
<feature type="transmembrane region" description="Helical" evidence="1">
    <location>
        <begin position="315"/>
        <end position="333"/>
    </location>
</feature>
<accession>A0A9W4TN09</accession>
<comment type="caution">
    <text evidence="2">The sequence shown here is derived from an EMBL/GenBank/DDBJ whole genome shotgun (WGS) entry which is preliminary data.</text>
</comment>
<feature type="transmembrane region" description="Helical" evidence="1">
    <location>
        <begin position="120"/>
        <end position="142"/>
    </location>
</feature>
<feature type="transmembrane region" description="Helical" evidence="1">
    <location>
        <begin position="252"/>
        <end position="271"/>
    </location>
</feature>
<reference evidence="2" key="1">
    <citation type="submission" date="2022-10" db="EMBL/GenBank/DDBJ databases">
        <authorList>
            <person name="Botero Cardona J."/>
        </authorList>
    </citation>
    <scope>NUCLEOTIDE SEQUENCE</scope>
    <source>
        <strain evidence="2">LMG 31819</strain>
        <strain evidence="3">R-53529</strain>
    </source>
</reference>
<name>A0A9W4TN09_9PROT</name>
<dbReference type="EMBL" id="CAMXCM010000001">
    <property type="protein sequence ID" value="CAI3929508.1"/>
    <property type="molecule type" value="Genomic_DNA"/>
</dbReference>
<organism evidence="2 4">
    <name type="scientific">Commensalibacter communis</name>
    <dbReference type="NCBI Taxonomy" id="2972786"/>
    <lineage>
        <taxon>Bacteria</taxon>
        <taxon>Pseudomonadati</taxon>
        <taxon>Pseudomonadota</taxon>
        <taxon>Alphaproteobacteria</taxon>
        <taxon>Acetobacterales</taxon>
        <taxon>Acetobacteraceae</taxon>
    </lineage>
</organism>
<feature type="transmembrane region" description="Helical" evidence="1">
    <location>
        <begin position="97"/>
        <end position="114"/>
    </location>
</feature>
<dbReference type="Proteomes" id="UP001154259">
    <property type="component" value="Unassembled WGS sequence"/>
</dbReference>
<feature type="transmembrane region" description="Helical" evidence="1">
    <location>
        <begin position="68"/>
        <end position="90"/>
    </location>
</feature>
<feature type="transmembrane region" description="Helical" evidence="1">
    <location>
        <begin position="339"/>
        <end position="359"/>
    </location>
</feature>
<proteinExistence type="predicted"/>
<evidence type="ECO:0000256" key="1">
    <source>
        <dbReference type="SAM" id="Phobius"/>
    </source>
</evidence>
<feature type="transmembrane region" description="Helical" evidence="1">
    <location>
        <begin position="192"/>
        <end position="210"/>
    </location>
</feature>
<keyword evidence="1" id="KW-0472">Membrane</keyword>
<evidence type="ECO:0000313" key="5">
    <source>
        <dbReference type="Proteomes" id="UP001154259"/>
    </source>
</evidence>
<feature type="transmembrane region" description="Helical" evidence="1">
    <location>
        <begin position="283"/>
        <end position="308"/>
    </location>
</feature>
<evidence type="ECO:0000313" key="2">
    <source>
        <dbReference type="EMBL" id="CAI3929508.1"/>
    </source>
</evidence>